<proteinExistence type="predicted"/>
<organism evidence="1 2">
    <name type="scientific">Halococcus saccharolyticus DSM 5350</name>
    <dbReference type="NCBI Taxonomy" id="1227455"/>
    <lineage>
        <taxon>Archaea</taxon>
        <taxon>Methanobacteriati</taxon>
        <taxon>Methanobacteriota</taxon>
        <taxon>Stenosarchaea group</taxon>
        <taxon>Halobacteria</taxon>
        <taxon>Halobacteriales</taxon>
        <taxon>Halococcaceae</taxon>
        <taxon>Halococcus</taxon>
    </lineage>
</organism>
<evidence type="ECO:0000313" key="2">
    <source>
        <dbReference type="Proteomes" id="UP000011669"/>
    </source>
</evidence>
<dbReference type="AlphaFoldDB" id="M0MU14"/>
<name>M0MU14_9EURY</name>
<dbReference type="Proteomes" id="UP000011669">
    <property type="component" value="Unassembled WGS sequence"/>
</dbReference>
<sequence>MNDEQHLLHAEEVVEGERSQLREKSKDELIDKLLSAHFHIAVASGAYSSVTQLDSEVVKS</sequence>
<accession>M0MU14</accession>
<dbReference type="EMBL" id="AOMD01000002">
    <property type="protein sequence ID" value="EMA47945.1"/>
    <property type="molecule type" value="Genomic_DNA"/>
</dbReference>
<comment type="caution">
    <text evidence="1">The sequence shown here is derived from an EMBL/GenBank/DDBJ whole genome shotgun (WGS) entry which is preliminary data.</text>
</comment>
<dbReference type="STRING" id="1227455.C449_00695"/>
<dbReference type="InParanoid" id="M0MU14"/>
<keyword evidence="2" id="KW-1185">Reference proteome</keyword>
<evidence type="ECO:0000313" key="1">
    <source>
        <dbReference type="EMBL" id="EMA47945.1"/>
    </source>
</evidence>
<gene>
    <name evidence="1" type="ORF">C449_00695</name>
</gene>
<protein>
    <submittedName>
        <fullName evidence="1">Uncharacterized protein</fullName>
    </submittedName>
</protein>
<reference evidence="1 2" key="1">
    <citation type="journal article" date="2014" name="PLoS Genet.">
        <title>Phylogenetically driven sequencing of extremely halophilic archaea reveals strategies for static and dynamic osmo-response.</title>
        <authorList>
            <person name="Becker E.A."/>
            <person name="Seitzer P.M."/>
            <person name="Tritt A."/>
            <person name="Larsen D."/>
            <person name="Krusor M."/>
            <person name="Yao A.I."/>
            <person name="Wu D."/>
            <person name="Madern D."/>
            <person name="Eisen J.A."/>
            <person name="Darling A.E."/>
            <person name="Facciotti M.T."/>
        </authorList>
    </citation>
    <scope>NUCLEOTIDE SEQUENCE [LARGE SCALE GENOMIC DNA]</scope>
    <source>
        <strain evidence="1 2">DSM 5350</strain>
    </source>
</reference>
<dbReference type="RefSeq" id="WP_006075938.1">
    <property type="nucleotide sequence ID" value="NZ_AOMD01000002.1"/>
</dbReference>